<evidence type="ECO:0000256" key="5">
    <source>
        <dbReference type="ARBA" id="ARBA00023136"/>
    </source>
</evidence>
<dbReference type="OrthoDB" id="6730379at2759"/>
<keyword evidence="3 8" id="KW-0812">Transmembrane</keyword>
<dbReference type="InterPro" id="IPR020846">
    <property type="entry name" value="MFS_dom"/>
</dbReference>
<dbReference type="FunFam" id="1.20.1250.20:FF:000064">
    <property type="entry name" value="MFS allantoate transporter"/>
    <property type="match status" value="1"/>
</dbReference>
<keyword evidence="2" id="KW-0813">Transport</keyword>
<dbReference type="GO" id="GO:0016020">
    <property type="term" value="C:membrane"/>
    <property type="evidence" value="ECO:0007669"/>
    <property type="project" value="UniProtKB-SubCell"/>
</dbReference>
<dbReference type="EMBL" id="NAJM01000016">
    <property type="protein sequence ID" value="RVX71661.1"/>
    <property type="molecule type" value="Genomic_DNA"/>
</dbReference>
<dbReference type="Pfam" id="PF07690">
    <property type="entry name" value="MFS_1"/>
    <property type="match status" value="1"/>
</dbReference>
<proteinExistence type="inferred from homology"/>
<accession>A0A438N7C8</accession>
<feature type="transmembrane region" description="Helical" evidence="8">
    <location>
        <begin position="405"/>
        <end position="425"/>
    </location>
</feature>
<dbReference type="Gene3D" id="1.20.1250.20">
    <property type="entry name" value="MFS general substrate transporter like domains"/>
    <property type="match status" value="2"/>
</dbReference>
<evidence type="ECO:0000256" key="8">
    <source>
        <dbReference type="SAM" id="Phobius"/>
    </source>
</evidence>
<comment type="caution">
    <text evidence="10">The sequence shown here is derived from an EMBL/GenBank/DDBJ whole genome shotgun (WGS) entry which is preliminary data.</text>
</comment>
<feature type="domain" description="Major facilitator superfamily (MFS) profile" evidence="9">
    <location>
        <begin position="54"/>
        <end position="463"/>
    </location>
</feature>
<feature type="region of interest" description="Disordered" evidence="7">
    <location>
        <begin position="470"/>
        <end position="503"/>
    </location>
</feature>
<gene>
    <name evidence="10" type="ORF">B0A52_03845</name>
</gene>
<dbReference type="AlphaFoldDB" id="A0A438N7C8"/>
<dbReference type="PROSITE" id="PS50850">
    <property type="entry name" value="MFS"/>
    <property type="match status" value="1"/>
</dbReference>
<feature type="compositionally biased region" description="Polar residues" evidence="7">
    <location>
        <begin position="470"/>
        <end position="489"/>
    </location>
</feature>
<dbReference type="SUPFAM" id="SSF103473">
    <property type="entry name" value="MFS general substrate transporter"/>
    <property type="match status" value="1"/>
</dbReference>
<keyword evidence="5 8" id="KW-0472">Membrane</keyword>
<feature type="transmembrane region" description="Helical" evidence="8">
    <location>
        <begin position="182"/>
        <end position="204"/>
    </location>
</feature>
<feature type="transmembrane region" description="Helical" evidence="8">
    <location>
        <begin position="346"/>
        <end position="367"/>
    </location>
</feature>
<evidence type="ECO:0000256" key="6">
    <source>
        <dbReference type="ARBA" id="ARBA00037968"/>
    </source>
</evidence>
<sequence length="503" mass="55245">MAVEKTESIVTPSGNDINPKAELGHVHSLQESAISDALDEQEEKKLLKKIDLWLMPLLTVAYMLQFLDKVSLSYASIMGIIQDLNLIGTDYTWSSSVFYFGFLAFSYPASFLMVRLPLGKYLAVTCISWSVVLACHAAVSNFGGLIAVRFFLGATEASISPGFSLITGMWYKRQEQPFRHGLWFFGNSVSAMFGGLLAYGIAHITVSIEAWRWLFIILGIITFAWGVVLLLFLPDQPGSARFLSQDERVKAVDRIRRNQTGVKDSHFRWAQVREAFVDPQVWLLIIFQLAFCISNGGFITFSNIVIAGFGFKTLDVYLLNIPIGVAHAIFSLGATFLCGRLPGSRTLVAAALSIVSLIGSMLVRFGPNTGSKLAGMYLMIAFVAGFPISLSMISSNVAGFTKKAVASAMMFVAYCAGNIAGPFLFFASEAPVYQSGFIATAICFGASALAMFALRTYLIYENRRRDQLQAGNQPTIRPTAEQAHSSALSDPTDKENQSFRYVY</sequence>
<feature type="transmembrane region" description="Helical" evidence="8">
    <location>
        <begin position="437"/>
        <end position="458"/>
    </location>
</feature>
<feature type="transmembrane region" description="Helical" evidence="8">
    <location>
        <begin position="97"/>
        <end position="114"/>
    </location>
</feature>
<keyword evidence="4 8" id="KW-1133">Transmembrane helix</keyword>
<dbReference type="InterPro" id="IPR036259">
    <property type="entry name" value="MFS_trans_sf"/>
</dbReference>
<comment type="similarity">
    <text evidence="6">Belongs to the major facilitator superfamily. Allantoate permease family.</text>
</comment>
<feature type="transmembrane region" description="Helical" evidence="8">
    <location>
        <begin position="210"/>
        <end position="233"/>
    </location>
</feature>
<feature type="transmembrane region" description="Helical" evidence="8">
    <location>
        <begin position="145"/>
        <end position="170"/>
    </location>
</feature>
<feature type="transmembrane region" description="Helical" evidence="8">
    <location>
        <begin position="373"/>
        <end position="393"/>
    </location>
</feature>
<evidence type="ECO:0000256" key="7">
    <source>
        <dbReference type="SAM" id="MobiDB-lite"/>
    </source>
</evidence>
<name>A0A438N7C8_EXOME</name>
<dbReference type="VEuPathDB" id="FungiDB:PV10_05350"/>
<feature type="transmembrane region" description="Helical" evidence="8">
    <location>
        <begin position="317"/>
        <end position="339"/>
    </location>
</feature>
<evidence type="ECO:0000256" key="3">
    <source>
        <dbReference type="ARBA" id="ARBA00022692"/>
    </source>
</evidence>
<evidence type="ECO:0000313" key="10">
    <source>
        <dbReference type="EMBL" id="RVX71661.1"/>
    </source>
</evidence>
<feature type="transmembrane region" description="Helical" evidence="8">
    <location>
        <begin position="281"/>
        <end position="311"/>
    </location>
</feature>
<evidence type="ECO:0000256" key="4">
    <source>
        <dbReference type="ARBA" id="ARBA00022989"/>
    </source>
</evidence>
<feature type="transmembrane region" description="Helical" evidence="8">
    <location>
        <begin position="52"/>
        <end position="77"/>
    </location>
</feature>
<dbReference type="PANTHER" id="PTHR43791:SF103">
    <property type="entry name" value="MAJOR FACILITATOR SUPERFAMILY (MFS) PROFILE DOMAIN-CONTAINING PROTEIN-RELATED"/>
    <property type="match status" value="1"/>
</dbReference>
<reference evidence="10 11" key="1">
    <citation type="submission" date="2017-03" db="EMBL/GenBank/DDBJ databases">
        <title>Genomes of endolithic fungi from Antarctica.</title>
        <authorList>
            <person name="Coleine C."/>
            <person name="Masonjones S."/>
            <person name="Stajich J.E."/>
        </authorList>
    </citation>
    <scope>NUCLEOTIDE SEQUENCE [LARGE SCALE GENOMIC DNA]</scope>
    <source>
        <strain evidence="10 11">CCFEE 6314</strain>
    </source>
</reference>
<dbReference type="GO" id="GO:0022857">
    <property type="term" value="F:transmembrane transporter activity"/>
    <property type="evidence" value="ECO:0007669"/>
    <property type="project" value="InterPro"/>
</dbReference>
<evidence type="ECO:0000313" key="11">
    <source>
        <dbReference type="Proteomes" id="UP000288859"/>
    </source>
</evidence>
<dbReference type="InterPro" id="IPR011701">
    <property type="entry name" value="MFS"/>
</dbReference>
<dbReference type="Proteomes" id="UP000288859">
    <property type="component" value="Unassembled WGS sequence"/>
</dbReference>
<comment type="subcellular location">
    <subcellularLocation>
        <location evidence="1">Membrane</location>
        <topology evidence="1">Multi-pass membrane protein</topology>
    </subcellularLocation>
</comment>
<dbReference type="CDD" id="cd17327">
    <property type="entry name" value="MFS_FEN2_like"/>
    <property type="match status" value="1"/>
</dbReference>
<evidence type="ECO:0000259" key="9">
    <source>
        <dbReference type="PROSITE" id="PS50850"/>
    </source>
</evidence>
<protein>
    <recommendedName>
        <fullName evidence="9">Major facilitator superfamily (MFS) profile domain-containing protein</fullName>
    </recommendedName>
</protein>
<evidence type="ECO:0000256" key="2">
    <source>
        <dbReference type="ARBA" id="ARBA00022448"/>
    </source>
</evidence>
<feature type="transmembrane region" description="Helical" evidence="8">
    <location>
        <begin position="121"/>
        <end position="139"/>
    </location>
</feature>
<evidence type="ECO:0000256" key="1">
    <source>
        <dbReference type="ARBA" id="ARBA00004141"/>
    </source>
</evidence>
<organism evidence="10 11">
    <name type="scientific">Exophiala mesophila</name>
    <name type="common">Black yeast-like fungus</name>
    <dbReference type="NCBI Taxonomy" id="212818"/>
    <lineage>
        <taxon>Eukaryota</taxon>
        <taxon>Fungi</taxon>
        <taxon>Dikarya</taxon>
        <taxon>Ascomycota</taxon>
        <taxon>Pezizomycotina</taxon>
        <taxon>Eurotiomycetes</taxon>
        <taxon>Chaetothyriomycetidae</taxon>
        <taxon>Chaetothyriales</taxon>
        <taxon>Herpotrichiellaceae</taxon>
        <taxon>Exophiala</taxon>
    </lineage>
</organism>
<dbReference type="PANTHER" id="PTHR43791">
    <property type="entry name" value="PERMEASE-RELATED"/>
    <property type="match status" value="1"/>
</dbReference>